<feature type="non-terminal residue" evidence="1">
    <location>
        <position position="105"/>
    </location>
</feature>
<comment type="caution">
    <text evidence="1">The sequence shown here is derived from an EMBL/GenBank/DDBJ whole genome shotgun (WGS) entry which is preliminary data.</text>
</comment>
<sequence>ERDLTNIKWNDSAAEYVVESTGVFITLEETEAYLSGWSKKQCLLNYHLLGPPGQGHPNNFGIVEGLKITEDCGEPMGSCGVMAEGLPKHHPLFCWYCQGYGQGHL</sequence>
<proteinExistence type="predicted"/>
<dbReference type="EMBL" id="JAGFMF010012279">
    <property type="protein sequence ID" value="KAG8504971.1"/>
    <property type="molecule type" value="Genomic_DNA"/>
</dbReference>
<dbReference type="Gene3D" id="3.40.50.720">
    <property type="entry name" value="NAD(P)-binding Rossmann-like Domain"/>
    <property type="match status" value="1"/>
</dbReference>
<name>A0A8J5ZE96_GALPY</name>
<gene>
    <name evidence="1" type="ORF">J0S82_017556</name>
</gene>
<evidence type="ECO:0000313" key="1">
    <source>
        <dbReference type="EMBL" id="KAG8504971.1"/>
    </source>
</evidence>
<dbReference type="Proteomes" id="UP000700334">
    <property type="component" value="Unassembled WGS sequence"/>
</dbReference>
<dbReference type="AlphaFoldDB" id="A0A8J5ZE96"/>
<reference evidence="1" key="1">
    <citation type="journal article" date="2021" name="Evol. Appl.">
        <title>The genome of the Pyrenean desman and the effects of bottlenecks and inbreeding on the genomic landscape of an endangered species.</title>
        <authorList>
            <person name="Escoda L."/>
            <person name="Castresana J."/>
        </authorList>
    </citation>
    <scope>NUCLEOTIDE SEQUENCE</scope>
    <source>
        <strain evidence="1">IBE-C5619</strain>
    </source>
</reference>
<evidence type="ECO:0000313" key="2">
    <source>
        <dbReference type="Proteomes" id="UP000700334"/>
    </source>
</evidence>
<dbReference type="OrthoDB" id="10560277at2759"/>
<accession>A0A8J5ZE96</accession>
<protein>
    <submittedName>
        <fullName evidence="1">Glyceraldehyde-3-phosphate dehydrogenase</fullName>
    </submittedName>
</protein>
<dbReference type="SUPFAM" id="SSF51735">
    <property type="entry name" value="NAD(P)-binding Rossmann-fold domains"/>
    <property type="match status" value="1"/>
</dbReference>
<dbReference type="InterPro" id="IPR036291">
    <property type="entry name" value="NAD(P)-bd_dom_sf"/>
</dbReference>
<organism evidence="1 2">
    <name type="scientific">Galemys pyrenaicus</name>
    <name type="common">Iberian desman</name>
    <name type="synonym">Pyrenean desman</name>
    <dbReference type="NCBI Taxonomy" id="202257"/>
    <lineage>
        <taxon>Eukaryota</taxon>
        <taxon>Metazoa</taxon>
        <taxon>Chordata</taxon>
        <taxon>Craniata</taxon>
        <taxon>Vertebrata</taxon>
        <taxon>Euteleostomi</taxon>
        <taxon>Mammalia</taxon>
        <taxon>Eutheria</taxon>
        <taxon>Laurasiatheria</taxon>
        <taxon>Eulipotyphla</taxon>
        <taxon>Talpidae</taxon>
        <taxon>Galemys</taxon>
    </lineage>
</organism>
<keyword evidence="2" id="KW-1185">Reference proteome</keyword>